<dbReference type="InterPro" id="IPR001173">
    <property type="entry name" value="Glyco_trans_2-like"/>
</dbReference>
<sequence length="257" mass="28488">MQPEDAVAIDGDAPVPRVSVCMAAYRGTAFIEEQIRSILAQLAPSDELVVVDDASPDDTAVTVKDIDDPRIRLYTNDMNRGYVRTFERALGLARGRYLFLADQDDVWLPGRVESMIAALSGPSGAGVVAGNFGFLGASPRRIESLRLKGADSRRRVANLLALWIGVRPYYGCAMAMTMQFRNQALPFPPFLTETHDQWIAMVGILHGQMKHLEQDTLLRRLHGDNATPRTMRSPSAILRARLMLARAFVVALRRRPA</sequence>
<dbReference type="InterPro" id="IPR029044">
    <property type="entry name" value="Nucleotide-diphossugar_trans"/>
</dbReference>
<dbReference type="PANTHER" id="PTHR43685:SF11">
    <property type="entry name" value="GLYCOSYLTRANSFERASE TAGX-RELATED"/>
    <property type="match status" value="1"/>
</dbReference>
<proteinExistence type="predicted"/>
<evidence type="ECO:0000313" key="2">
    <source>
        <dbReference type="EMBL" id="CEA08637.1"/>
    </source>
</evidence>
<organism evidence="2">
    <name type="scientific">Arthrobacter saudimassiliensis</name>
    <dbReference type="NCBI Taxonomy" id="1461584"/>
    <lineage>
        <taxon>Bacteria</taxon>
        <taxon>Bacillati</taxon>
        <taxon>Actinomycetota</taxon>
        <taxon>Actinomycetes</taxon>
        <taxon>Micrococcales</taxon>
        <taxon>Micrococcaceae</taxon>
        <taxon>Arthrobacter</taxon>
    </lineage>
</organism>
<reference evidence="2" key="1">
    <citation type="submission" date="2014-07" db="EMBL/GenBank/DDBJ databases">
        <authorList>
            <person name="Urmite Genomes Urmite Genomes"/>
        </authorList>
    </citation>
    <scope>NUCLEOTIDE SEQUENCE</scope>
    <source>
        <strain evidence="2">11W110_air</strain>
    </source>
</reference>
<name>A0A078MTD5_9MICC</name>
<dbReference type="InterPro" id="IPR050834">
    <property type="entry name" value="Glycosyltransf_2"/>
</dbReference>
<feature type="domain" description="Glycosyltransferase 2-like" evidence="1">
    <location>
        <begin position="19"/>
        <end position="143"/>
    </location>
</feature>
<dbReference type="EMBL" id="LN483071">
    <property type="protein sequence ID" value="CEA08637.1"/>
    <property type="molecule type" value="Genomic_DNA"/>
</dbReference>
<gene>
    <name evidence="2" type="primary">wfgD_2</name>
    <name evidence="2" type="ORF">BN1051_01994</name>
</gene>
<accession>A0A078MTD5</accession>
<dbReference type="PANTHER" id="PTHR43685">
    <property type="entry name" value="GLYCOSYLTRANSFERASE"/>
    <property type="match status" value="1"/>
</dbReference>
<protein>
    <submittedName>
        <fullName evidence="2">UDP-Glc:alpha-D-GlcNAc-diphosphoundecaprenol beta-1,3-glucosyltransferase WfgD</fullName>
    </submittedName>
</protein>
<dbReference type="PATRIC" id="fig|1461584.3.peg.1969"/>
<dbReference type="Pfam" id="PF00535">
    <property type="entry name" value="Glycos_transf_2"/>
    <property type="match status" value="1"/>
</dbReference>
<keyword evidence="2" id="KW-0808">Transferase</keyword>
<dbReference type="Gene3D" id="3.90.550.10">
    <property type="entry name" value="Spore Coat Polysaccharide Biosynthesis Protein SpsA, Chain A"/>
    <property type="match status" value="1"/>
</dbReference>
<evidence type="ECO:0000259" key="1">
    <source>
        <dbReference type="Pfam" id="PF00535"/>
    </source>
</evidence>
<dbReference type="AlphaFoldDB" id="A0A078MTD5"/>
<dbReference type="GO" id="GO:0016740">
    <property type="term" value="F:transferase activity"/>
    <property type="evidence" value="ECO:0007669"/>
    <property type="project" value="UniProtKB-KW"/>
</dbReference>
<dbReference type="SUPFAM" id="SSF53448">
    <property type="entry name" value="Nucleotide-diphospho-sugar transferases"/>
    <property type="match status" value="1"/>
</dbReference>